<evidence type="ECO:0000313" key="4">
    <source>
        <dbReference type="EMBL" id="CAA6827507.1"/>
    </source>
</evidence>
<keyword evidence="3" id="KW-0949">S-adenosyl-L-methionine</keyword>
<evidence type="ECO:0000256" key="3">
    <source>
        <dbReference type="ARBA" id="ARBA00022691"/>
    </source>
</evidence>
<keyword evidence="2 4" id="KW-0808">Transferase</keyword>
<dbReference type="GO" id="GO:0008757">
    <property type="term" value="F:S-adenosylmethionine-dependent methyltransferase activity"/>
    <property type="evidence" value="ECO:0007669"/>
    <property type="project" value="TreeGrafter"/>
</dbReference>
<dbReference type="InterPro" id="IPR029063">
    <property type="entry name" value="SAM-dependent_MTases_sf"/>
</dbReference>
<evidence type="ECO:0000256" key="1">
    <source>
        <dbReference type="ARBA" id="ARBA00022603"/>
    </source>
</evidence>
<dbReference type="EMBL" id="CACVAQ010000402">
    <property type="protein sequence ID" value="CAA6827507.1"/>
    <property type="molecule type" value="Genomic_DNA"/>
</dbReference>
<accession>A0A6S6UEV9</accession>
<evidence type="ECO:0000256" key="2">
    <source>
        <dbReference type="ARBA" id="ARBA00022679"/>
    </source>
</evidence>
<dbReference type="Gene3D" id="3.40.50.150">
    <property type="entry name" value="Vaccinia Virus protein VP39"/>
    <property type="match status" value="1"/>
</dbReference>
<dbReference type="PANTHER" id="PTHR10509:SF14">
    <property type="entry name" value="CAFFEOYL-COA O-METHYLTRANSFERASE 3-RELATED"/>
    <property type="match status" value="1"/>
</dbReference>
<name>A0A6S6UEV9_9BACT</name>
<dbReference type="GO" id="GO:0032259">
    <property type="term" value="P:methylation"/>
    <property type="evidence" value="ECO:0007669"/>
    <property type="project" value="UniProtKB-KW"/>
</dbReference>
<dbReference type="GO" id="GO:0008171">
    <property type="term" value="F:O-methyltransferase activity"/>
    <property type="evidence" value="ECO:0007669"/>
    <property type="project" value="InterPro"/>
</dbReference>
<protein>
    <submittedName>
        <fullName evidence="4">Predicted O-methyltransferase YrrM</fullName>
    </submittedName>
</protein>
<proteinExistence type="predicted"/>
<gene>
    <name evidence="4" type="ORF">HELGO_WM21554</name>
</gene>
<sequence>MKMTPEYIEEYARRHSKVYESEVLNRLERKTHLEVMRPQMLSGYLQGQFLAFFSRMKKPKRILEIGTYTGYSAICLAQGLAENGILHTIDVNKELEAIATQFIEEAGLVDSIQQHQGDAMTIVPNLDENWDLVFLDADKINYTNYYDLLVPNLKIGAVIVADNVLWHGKVPEGSREKRAAALALFNEKVTNDPRVNNILLPLRDGLMLIEVI</sequence>
<dbReference type="AlphaFoldDB" id="A0A6S6UEV9"/>
<dbReference type="InterPro" id="IPR050362">
    <property type="entry name" value="Cation-dep_OMT"/>
</dbReference>
<dbReference type="SUPFAM" id="SSF53335">
    <property type="entry name" value="S-adenosyl-L-methionine-dependent methyltransferases"/>
    <property type="match status" value="1"/>
</dbReference>
<keyword evidence="1 4" id="KW-0489">Methyltransferase</keyword>
<dbReference type="PANTHER" id="PTHR10509">
    <property type="entry name" value="O-METHYLTRANSFERASE-RELATED"/>
    <property type="match status" value="1"/>
</dbReference>
<dbReference type="InterPro" id="IPR002935">
    <property type="entry name" value="SAM_O-MeTrfase"/>
</dbReference>
<reference evidence="4" key="1">
    <citation type="submission" date="2020-01" db="EMBL/GenBank/DDBJ databases">
        <authorList>
            <person name="Meier V. D."/>
            <person name="Meier V D."/>
        </authorList>
    </citation>
    <scope>NUCLEOTIDE SEQUENCE</scope>
    <source>
        <strain evidence="4">HLG_WM_MAG_10</strain>
    </source>
</reference>
<dbReference type="CDD" id="cd02440">
    <property type="entry name" value="AdoMet_MTases"/>
    <property type="match status" value="1"/>
</dbReference>
<dbReference type="Pfam" id="PF01596">
    <property type="entry name" value="Methyltransf_3"/>
    <property type="match status" value="1"/>
</dbReference>
<organism evidence="4">
    <name type="scientific">uncultured Aureispira sp</name>
    <dbReference type="NCBI Taxonomy" id="1331704"/>
    <lineage>
        <taxon>Bacteria</taxon>
        <taxon>Pseudomonadati</taxon>
        <taxon>Bacteroidota</taxon>
        <taxon>Saprospiria</taxon>
        <taxon>Saprospirales</taxon>
        <taxon>Saprospiraceae</taxon>
        <taxon>Aureispira</taxon>
        <taxon>environmental samples</taxon>
    </lineage>
</organism>
<dbReference type="PROSITE" id="PS51682">
    <property type="entry name" value="SAM_OMT_I"/>
    <property type="match status" value="1"/>
</dbReference>